<dbReference type="EMBL" id="CP044543">
    <property type="protein sequence ID" value="QFI75218.1"/>
    <property type="molecule type" value="Genomic_DNA"/>
</dbReference>
<dbReference type="SUPFAM" id="SSF103247">
    <property type="entry name" value="TT1751-like"/>
    <property type="match status" value="1"/>
</dbReference>
<organism evidence="3 4">
    <name type="scientific">Bradyrhizobium betae</name>
    <dbReference type="NCBI Taxonomy" id="244734"/>
    <lineage>
        <taxon>Bacteria</taxon>
        <taxon>Pseudomonadati</taxon>
        <taxon>Pseudomonadota</taxon>
        <taxon>Alphaproteobacteria</taxon>
        <taxon>Hyphomicrobiales</taxon>
        <taxon>Nitrobacteraceae</taxon>
        <taxon>Bradyrhizobium</taxon>
    </lineage>
</organism>
<feature type="chain" id="PRO_5024950811" evidence="1">
    <location>
        <begin position="26"/>
        <end position="156"/>
    </location>
</feature>
<dbReference type="KEGG" id="bbet:F8237_24100"/>
<dbReference type="Gene3D" id="3.30.310.70">
    <property type="entry name" value="TT1751-like domain"/>
    <property type="match status" value="1"/>
</dbReference>
<dbReference type="InterPro" id="IPR005180">
    <property type="entry name" value="DUF302"/>
</dbReference>
<dbReference type="AlphaFoldDB" id="A0A5P6PAY7"/>
<dbReference type="Pfam" id="PF03625">
    <property type="entry name" value="DUF302"/>
    <property type="match status" value="1"/>
</dbReference>
<keyword evidence="1" id="KW-0732">Signal</keyword>
<evidence type="ECO:0000259" key="2">
    <source>
        <dbReference type="Pfam" id="PF03625"/>
    </source>
</evidence>
<evidence type="ECO:0000256" key="1">
    <source>
        <dbReference type="SAM" id="SignalP"/>
    </source>
</evidence>
<feature type="signal peptide" evidence="1">
    <location>
        <begin position="1"/>
        <end position="25"/>
    </location>
</feature>
<gene>
    <name evidence="3" type="ORF">F8237_24100</name>
</gene>
<dbReference type="Proteomes" id="UP000325641">
    <property type="component" value="Chromosome"/>
</dbReference>
<evidence type="ECO:0000313" key="4">
    <source>
        <dbReference type="Proteomes" id="UP000325641"/>
    </source>
</evidence>
<protein>
    <submittedName>
        <fullName evidence="3">DUF302 domain-containing protein</fullName>
    </submittedName>
</protein>
<proteinExistence type="predicted"/>
<feature type="domain" description="DUF302" evidence="2">
    <location>
        <begin position="60"/>
        <end position="122"/>
    </location>
</feature>
<dbReference type="CDD" id="cd14797">
    <property type="entry name" value="DUF302"/>
    <property type="match status" value="1"/>
</dbReference>
<dbReference type="PANTHER" id="PTHR38342">
    <property type="entry name" value="SLR5037 PROTEIN"/>
    <property type="match status" value="1"/>
</dbReference>
<dbReference type="PANTHER" id="PTHR38342:SF2">
    <property type="entry name" value="INNER MEMBRANE OR EXPORTED"/>
    <property type="match status" value="1"/>
</dbReference>
<reference evidence="4" key="1">
    <citation type="submission" date="2019-10" db="EMBL/GenBank/DDBJ databases">
        <title>Complete Genome Sequence of Bradyrhizobium betae type strain PL7HG1T.</title>
        <authorList>
            <person name="Bromfield E.S.P."/>
            <person name="Cloutier S."/>
        </authorList>
    </citation>
    <scope>NUCLEOTIDE SEQUENCE [LARGE SCALE GENOMIC DNA]</scope>
    <source>
        <strain evidence="4">PL7HG1</strain>
    </source>
</reference>
<accession>A0A5P6PAY7</accession>
<name>A0A5P6PAY7_9BRAD</name>
<dbReference type="OrthoDB" id="9799367at2"/>
<evidence type="ECO:0000313" key="3">
    <source>
        <dbReference type="EMBL" id="QFI75218.1"/>
    </source>
</evidence>
<sequence length="156" mass="16059">MKLSALIKILAVIAATCSWGTPAMAADGLITIKSSFGPADTMKRLEAEVKAKGLTVFAHVDHAAGASAVGLNLRPTDLIIFGNAKGGTPLMQQAQTVGIDLPLKALVWQDEQGVTWLSYNDPAYLAGRHGVGEPAKAAVTAMTGALHAIATKATAP</sequence>
<dbReference type="RefSeq" id="WP_151648550.1">
    <property type="nucleotide sequence ID" value="NZ_CP044543.1"/>
</dbReference>
<dbReference type="InterPro" id="IPR035923">
    <property type="entry name" value="TT1751-like_sf"/>
</dbReference>